<evidence type="ECO:0000256" key="1">
    <source>
        <dbReference type="ARBA" id="ARBA00006158"/>
    </source>
</evidence>
<protein>
    <recommendedName>
        <fullName evidence="2">RNA silencing suppressor</fullName>
    </recommendedName>
</protein>
<evidence type="ECO:0000256" key="2">
    <source>
        <dbReference type="ARBA" id="ARBA00017202"/>
    </source>
</evidence>
<keyword evidence="4" id="KW-0945">Host-virus interaction</keyword>
<reference evidence="11" key="1">
    <citation type="submission" date="2008-12" db="EMBL/GenBank/DDBJ databases">
        <authorList>
            <person name="Pham K.T.K."/>
            <person name="Meekes E."/>
            <person name="de Kock M."/>
        </authorList>
    </citation>
    <scope>NUCLEOTIDE SEQUENCE</scope>
    <source>
        <strain evidence="11">N13</strain>
    </source>
</reference>
<evidence type="ECO:0000256" key="9">
    <source>
        <dbReference type="ARBA" id="ARBA00023125"/>
    </source>
</evidence>
<dbReference type="GO" id="GO:0006355">
    <property type="term" value="P:regulation of DNA-templated transcription"/>
    <property type="evidence" value="ECO:0007669"/>
    <property type="project" value="InterPro"/>
</dbReference>
<sequence length="135" mass="15567">MSVSGTSRRSTRAVFKEQRLFEIIEIRTMDKDVRRKCVAILCLRKFLSTDVCVLIACKISNRVVGCGMSSYARRRRAKSIRRCERCFRIYPPVCNSKCNNRTCKPGLSSNQKVVTYIKYGVTETIPHPWYGFGPF</sequence>
<dbReference type="GO" id="GO:0008270">
    <property type="term" value="F:zinc ion binding"/>
    <property type="evidence" value="ECO:0007669"/>
    <property type="project" value="UniProtKB-KW"/>
</dbReference>
<accession>B9VJM6</accession>
<keyword evidence="3" id="KW-0941">Suppressor of RNA silencing</keyword>
<evidence type="ECO:0000256" key="10">
    <source>
        <dbReference type="ARBA" id="ARBA00023280"/>
    </source>
</evidence>
<evidence type="ECO:0000256" key="7">
    <source>
        <dbReference type="ARBA" id="ARBA00022771"/>
    </source>
</evidence>
<keyword evidence="6" id="KW-0479">Metal-binding</keyword>
<proteinExistence type="inferred from homology"/>
<keyword evidence="9" id="KW-0238">DNA-binding</keyword>
<dbReference type="Pfam" id="PF01623">
    <property type="entry name" value="Carla_C4"/>
    <property type="match status" value="1"/>
</dbReference>
<evidence type="ECO:0000256" key="4">
    <source>
        <dbReference type="ARBA" id="ARBA00022581"/>
    </source>
</evidence>
<keyword evidence="8" id="KW-0862">Zinc</keyword>
<dbReference type="InterPro" id="IPR002568">
    <property type="entry name" value="Carla-bd"/>
</dbReference>
<keyword evidence="10" id="KW-0899">Viral immunoevasion</keyword>
<dbReference type="GO" id="GO:0003677">
    <property type="term" value="F:DNA binding"/>
    <property type="evidence" value="ECO:0007669"/>
    <property type="project" value="UniProtKB-KW"/>
</dbReference>
<evidence type="ECO:0000256" key="5">
    <source>
        <dbReference type="ARBA" id="ARBA00022632"/>
    </source>
</evidence>
<organism evidence="11">
    <name type="scientific">Sedum latent virus</name>
    <dbReference type="NCBI Taxonomy" id="590404"/>
    <lineage>
        <taxon>Viruses</taxon>
        <taxon>Riboviria</taxon>
        <taxon>Orthornavirae</taxon>
        <taxon>Kitrinoviricota</taxon>
        <taxon>Alsuviricetes</taxon>
        <taxon>Tymovirales</taxon>
        <taxon>Betaflexiviridae</taxon>
        <taxon>Quinvirinae</taxon>
        <taxon>Carlavirus</taxon>
    </lineage>
</organism>
<evidence type="ECO:0000256" key="3">
    <source>
        <dbReference type="ARBA" id="ARBA00022463"/>
    </source>
</evidence>
<evidence type="ECO:0000313" key="11">
    <source>
        <dbReference type="EMBL" id="ACM41723.1"/>
    </source>
</evidence>
<dbReference type="GO" id="GO:0052170">
    <property type="term" value="P:symbiont-mediated suppression of host innate immune response"/>
    <property type="evidence" value="ECO:0007669"/>
    <property type="project" value="UniProtKB-KW"/>
</dbReference>
<keyword evidence="7" id="KW-0863">Zinc-finger</keyword>
<dbReference type="EMBL" id="FJ560901">
    <property type="protein sequence ID" value="ACM41723.1"/>
    <property type="molecule type" value="Genomic_RNA"/>
</dbReference>
<keyword evidence="5" id="KW-1090">Inhibition of host innate immune response by virus</keyword>
<comment type="similarity">
    <text evidence="1">Belongs to the carlaviruses nucleic acid-binding protein family.</text>
</comment>
<evidence type="ECO:0000256" key="8">
    <source>
        <dbReference type="ARBA" id="ARBA00022833"/>
    </source>
</evidence>
<name>B9VJM6_9VIRU</name>
<evidence type="ECO:0000256" key="6">
    <source>
        <dbReference type="ARBA" id="ARBA00022723"/>
    </source>
</evidence>